<dbReference type="AlphaFoldDB" id="A0AAD6WXG5"/>
<comment type="caution">
    <text evidence="1">The sequence shown here is derived from an EMBL/GenBank/DDBJ whole genome shotgun (WGS) entry which is preliminary data.</text>
</comment>
<organism evidence="1 2">
    <name type="scientific">Mycena alexandri</name>
    <dbReference type="NCBI Taxonomy" id="1745969"/>
    <lineage>
        <taxon>Eukaryota</taxon>
        <taxon>Fungi</taxon>
        <taxon>Dikarya</taxon>
        <taxon>Basidiomycota</taxon>
        <taxon>Agaricomycotina</taxon>
        <taxon>Agaricomycetes</taxon>
        <taxon>Agaricomycetidae</taxon>
        <taxon>Agaricales</taxon>
        <taxon>Marasmiineae</taxon>
        <taxon>Mycenaceae</taxon>
        <taxon>Mycena</taxon>
    </lineage>
</organism>
<sequence>MKRVGISKKVKAPTNTLRVATSVPSVNIRFHTGLTSTAERRYIGDATSPKKPVCEASGAEIFDSLCNEEPSLPFLNAHDDAPGAVPAYKATTACDQKGEKKSKEMRECVAHMNELREKKPTFVRILLSRYHHSQLLTACSCYST</sequence>
<dbReference type="EMBL" id="JARJCM010000114">
    <property type="protein sequence ID" value="KAJ7028235.1"/>
    <property type="molecule type" value="Genomic_DNA"/>
</dbReference>
<gene>
    <name evidence="1" type="ORF">C8F04DRAFT_1266137</name>
</gene>
<dbReference type="Proteomes" id="UP001218188">
    <property type="component" value="Unassembled WGS sequence"/>
</dbReference>
<protein>
    <submittedName>
        <fullName evidence="1">Uncharacterized protein</fullName>
    </submittedName>
</protein>
<reference evidence="1" key="1">
    <citation type="submission" date="2023-03" db="EMBL/GenBank/DDBJ databases">
        <title>Massive genome expansion in bonnet fungi (Mycena s.s.) driven by repeated elements and novel gene families across ecological guilds.</title>
        <authorList>
            <consortium name="Lawrence Berkeley National Laboratory"/>
            <person name="Harder C.B."/>
            <person name="Miyauchi S."/>
            <person name="Viragh M."/>
            <person name="Kuo A."/>
            <person name="Thoen E."/>
            <person name="Andreopoulos B."/>
            <person name="Lu D."/>
            <person name="Skrede I."/>
            <person name="Drula E."/>
            <person name="Henrissat B."/>
            <person name="Morin E."/>
            <person name="Kohler A."/>
            <person name="Barry K."/>
            <person name="LaButti K."/>
            <person name="Morin E."/>
            <person name="Salamov A."/>
            <person name="Lipzen A."/>
            <person name="Mereny Z."/>
            <person name="Hegedus B."/>
            <person name="Baldrian P."/>
            <person name="Stursova M."/>
            <person name="Weitz H."/>
            <person name="Taylor A."/>
            <person name="Grigoriev I.V."/>
            <person name="Nagy L.G."/>
            <person name="Martin F."/>
            <person name="Kauserud H."/>
        </authorList>
    </citation>
    <scope>NUCLEOTIDE SEQUENCE</scope>
    <source>
        <strain evidence="1">CBHHK200</strain>
    </source>
</reference>
<proteinExistence type="predicted"/>
<keyword evidence="2" id="KW-1185">Reference proteome</keyword>
<evidence type="ECO:0000313" key="2">
    <source>
        <dbReference type="Proteomes" id="UP001218188"/>
    </source>
</evidence>
<evidence type="ECO:0000313" key="1">
    <source>
        <dbReference type="EMBL" id="KAJ7028235.1"/>
    </source>
</evidence>
<accession>A0AAD6WXG5</accession>
<name>A0AAD6WXG5_9AGAR</name>